<dbReference type="SMART" id="SM00295">
    <property type="entry name" value="B41"/>
    <property type="match status" value="1"/>
</dbReference>
<evidence type="ECO:0000256" key="2">
    <source>
        <dbReference type="ARBA" id="ARBA00004536"/>
    </source>
</evidence>
<evidence type="ECO:0000256" key="4">
    <source>
        <dbReference type="ARBA" id="ARBA00022490"/>
    </source>
</evidence>
<dbReference type="Pfam" id="PF05902">
    <property type="entry name" value="4_1_CTD"/>
    <property type="match status" value="1"/>
</dbReference>
<dbReference type="InterPro" id="IPR019748">
    <property type="entry name" value="FERM_central"/>
</dbReference>
<dbReference type="GO" id="GO:0005886">
    <property type="term" value="C:plasma membrane"/>
    <property type="evidence" value="ECO:0007669"/>
    <property type="project" value="TreeGrafter"/>
</dbReference>
<dbReference type="CDD" id="cd13184">
    <property type="entry name" value="FERM_C_4_1_family"/>
    <property type="match status" value="1"/>
</dbReference>
<dbReference type="GO" id="GO:0030182">
    <property type="term" value="P:neuron differentiation"/>
    <property type="evidence" value="ECO:0007669"/>
    <property type="project" value="UniProtKB-ARBA"/>
</dbReference>
<feature type="compositionally biased region" description="Basic and acidic residues" evidence="10">
    <location>
        <begin position="536"/>
        <end position="559"/>
    </location>
</feature>
<evidence type="ECO:0000256" key="1">
    <source>
        <dbReference type="ARBA" id="ARBA00004245"/>
    </source>
</evidence>
<feature type="compositionally biased region" description="Basic and acidic residues" evidence="10">
    <location>
        <begin position="491"/>
        <end position="526"/>
    </location>
</feature>
<dbReference type="Proteomes" id="UP000515204">
    <property type="component" value="Unplaced"/>
</dbReference>
<dbReference type="InterPro" id="IPR008379">
    <property type="entry name" value="Band_4.1_C"/>
</dbReference>
<dbReference type="SUPFAM" id="SSF47031">
    <property type="entry name" value="Second domain of FERM"/>
    <property type="match status" value="1"/>
</dbReference>
<dbReference type="Pfam" id="PF00373">
    <property type="entry name" value="FERM_M"/>
    <property type="match status" value="1"/>
</dbReference>
<dbReference type="CDD" id="cd14473">
    <property type="entry name" value="FERM_B-lobe"/>
    <property type="match status" value="1"/>
</dbReference>
<dbReference type="OrthoDB" id="6589456at2759"/>
<feature type="compositionally biased region" description="Polar residues" evidence="10">
    <location>
        <begin position="1757"/>
        <end position="1782"/>
    </location>
</feature>
<evidence type="ECO:0000313" key="13">
    <source>
        <dbReference type="RefSeq" id="XP_014472073.1"/>
    </source>
</evidence>
<keyword evidence="4" id="KW-0963">Cytoplasm</keyword>
<dbReference type="GO" id="GO:0016028">
    <property type="term" value="C:rhabdomere"/>
    <property type="evidence" value="ECO:0007669"/>
    <property type="project" value="UniProtKB-SubCell"/>
</dbReference>
<feature type="domain" description="FERM" evidence="11">
    <location>
        <begin position="36"/>
        <end position="317"/>
    </location>
</feature>
<dbReference type="GeneID" id="106743073"/>
<reference evidence="13" key="1">
    <citation type="submission" date="2025-08" db="UniProtKB">
        <authorList>
            <consortium name="RefSeq"/>
        </authorList>
    </citation>
    <scope>IDENTIFICATION</scope>
</reference>
<dbReference type="Pfam" id="PF08736">
    <property type="entry name" value="FA"/>
    <property type="match status" value="1"/>
</dbReference>
<keyword evidence="6" id="KW-0965">Cell junction</keyword>
<dbReference type="Gene3D" id="1.20.80.10">
    <property type="match status" value="1"/>
</dbReference>
<dbReference type="GO" id="GO:0009887">
    <property type="term" value="P:animal organ morphogenesis"/>
    <property type="evidence" value="ECO:0007669"/>
    <property type="project" value="UniProtKB-ARBA"/>
</dbReference>
<dbReference type="RefSeq" id="XP_014472073.1">
    <property type="nucleotide sequence ID" value="XM_014616587.1"/>
</dbReference>
<feature type="region of interest" description="Disordered" evidence="10">
    <location>
        <begin position="1637"/>
        <end position="1662"/>
    </location>
</feature>
<feature type="region of interest" description="Disordered" evidence="10">
    <location>
        <begin position="1"/>
        <end position="32"/>
    </location>
</feature>
<gene>
    <name evidence="13" type="primary">LOC106743073</name>
</gene>
<dbReference type="FunFam" id="3.10.20.90:FF:000002">
    <property type="entry name" value="Erythrocyte protein band 4.1-like 3"/>
    <property type="match status" value="1"/>
</dbReference>
<dbReference type="FunFam" id="1.20.80.10:FF:000001">
    <property type="entry name" value="Erythrocyte membrane protein band 4.1"/>
    <property type="match status" value="1"/>
</dbReference>
<dbReference type="InterPro" id="IPR019747">
    <property type="entry name" value="FERM_CS"/>
</dbReference>
<dbReference type="GO" id="GO:0003779">
    <property type="term" value="F:actin binding"/>
    <property type="evidence" value="ECO:0007669"/>
    <property type="project" value="UniProtKB-KW"/>
</dbReference>
<evidence type="ECO:0000256" key="6">
    <source>
        <dbReference type="ARBA" id="ARBA00022949"/>
    </source>
</evidence>
<feature type="compositionally biased region" description="Low complexity" evidence="10">
    <location>
        <begin position="358"/>
        <end position="369"/>
    </location>
</feature>
<dbReference type="Gene3D" id="2.30.29.30">
    <property type="entry name" value="Pleckstrin-homology domain (PH domain)/Phosphotyrosine-binding domain (PTB)"/>
    <property type="match status" value="1"/>
</dbReference>
<dbReference type="PRINTS" id="PR00935">
    <property type="entry name" value="BAND41"/>
</dbReference>
<dbReference type="InterPro" id="IPR014352">
    <property type="entry name" value="FERM/acyl-CoA-bd_prot_sf"/>
</dbReference>
<proteinExistence type="predicted"/>
<comment type="subcellular location">
    <subcellularLocation>
        <location evidence="2">Cell junction</location>
        <location evidence="2">Adherens junction</location>
    </subcellularLocation>
    <subcellularLocation>
        <location evidence="9">Cell projection</location>
        <location evidence="9">Rhabdomere</location>
    </subcellularLocation>
    <subcellularLocation>
        <location evidence="1">Cytoplasm</location>
        <location evidence="1">Cytoskeleton</location>
    </subcellularLocation>
</comment>
<dbReference type="FunFam" id="2.30.29.30:FF:000001">
    <property type="entry name" value="Erythrocyte membrane protein band 4.1"/>
    <property type="match status" value="1"/>
</dbReference>
<dbReference type="Gene3D" id="3.10.20.90">
    <property type="entry name" value="Phosphatidylinositol 3-kinase Catalytic Subunit, Chain A, domain 1"/>
    <property type="match status" value="1"/>
</dbReference>
<dbReference type="SMART" id="SM01196">
    <property type="entry name" value="FERM_C"/>
    <property type="match status" value="1"/>
</dbReference>
<dbReference type="InterPro" id="IPR029071">
    <property type="entry name" value="Ubiquitin-like_domsf"/>
</dbReference>
<dbReference type="SUPFAM" id="SSF50729">
    <property type="entry name" value="PH domain-like"/>
    <property type="match status" value="1"/>
</dbReference>
<dbReference type="InterPro" id="IPR014847">
    <property type="entry name" value="FA"/>
</dbReference>
<feature type="region of interest" description="Disordered" evidence="10">
    <location>
        <begin position="342"/>
        <end position="685"/>
    </location>
</feature>
<dbReference type="PROSITE" id="PS00661">
    <property type="entry name" value="FERM_2"/>
    <property type="match status" value="1"/>
</dbReference>
<feature type="compositionally biased region" description="Basic and acidic residues" evidence="10">
    <location>
        <begin position="1743"/>
        <end position="1756"/>
    </location>
</feature>
<evidence type="ECO:0000256" key="9">
    <source>
        <dbReference type="ARBA" id="ARBA00043944"/>
    </source>
</evidence>
<evidence type="ECO:0000256" key="3">
    <source>
        <dbReference type="ARBA" id="ARBA00022025"/>
    </source>
</evidence>
<evidence type="ECO:0000256" key="7">
    <source>
        <dbReference type="ARBA" id="ARBA00023203"/>
    </source>
</evidence>
<organism evidence="12 13">
    <name type="scientific">Dinoponera quadriceps</name>
    <name type="common">South American ant</name>
    <dbReference type="NCBI Taxonomy" id="609295"/>
    <lineage>
        <taxon>Eukaryota</taxon>
        <taxon>Metazoa</taxon>
        <taxon>Ecdysozoa</taxon>
        <taxon>Arthropoda</taxon>
        <taxon>Hexapoda</taxon>
        <taxon>Insecta</taxon>
        <taxon>Pterygota</taxon>
        <taxon>Neoptera</taxon>
        <taxon>Endopterygota</taxon>
        <taxon>Hymenoptera</taxon>
        <taxon>Apocrita</taxon>
        <taxon>Aculeata</taxon>
        <taxon>Formicoidea</taxon>
        <taxon>Formicidae</taxon>
        <taxon>Ponerinae</taxon>
        <taxon>Ponerini</taxon>
        <taxon>Dinoponera</taxon>
    </lineage>
</organism>
<dbReference type="GO" id="GO:0005856">
    <property type="term" value="C:cytoskeleton"/>
    <property type="evidence" value="ECO:0007669"/>
    <property type="project" value="UniProtKB-SubCell"/>
</dbReference>
<evidence type="ECO:0000256" key="8">
    <source>
        <dbReference type="ARBA" id="ARBA00023212"/>
    </source>
</evidence>
<dbReference type="GO" id="GO:0031032">
    <property type="term" value="P:actomyosin structure organization"/>
    <property type="evidence" value="ECO:0007669"/>
    <property type="project" value="TreeGrafter"/>
</dbReference>
<dbReference type="Pfam" id="PF09379">
    <property type="entry name" value="FERM_N"/>
    <property type="match status" value="1"/>
</dbReference>
<evidence type="ECO:0000259" key="11">
    <source>
        <dbReference type="PROSITE" id="PS50057"/>
    </source>
</evidence>
<keyword evidence="8" id="KW-0206">Cytoskeleton</keyword>
<dbReference type="PRINTS" id="PR00661">
    <property type="entry name" value="ERMFAMILY"/>
</dbReference>
<feature type="region of interest" description="Disordered" evidence="10">
    <location>
        <begin position="1743"/>
        <end position="1810"/>
    </location>
</feature>
<dbReference type="InterPro" id="IPR011993">
    <property type="entry name" value="PH-like_dom_sf"/>
</dbReference>
<dbReference type="PANTHER" id="PTHR23280">
    <property type="entry name" value="4.1 G PROTEIN"/>
    <property type="match status" value="1"/>
</dbReference>
<sequence length="1951" mass="212727">MPEEQKTAGAPAEATAENGTGTNSPTKSPVSKGKMALAKVTLLDGTVKDYYIDRKARGQELLDMICQSMNLLEKDYFGLIYEDRHDPRNWLDLHKKIAKFVKNEPWKFNFEVKFYPPDPAQLQEDITRYQLCLQIRNDIITGRLLCSFVTHALLGSYLVQSEVGDYDPEEHGRTYLKDFKFAPNQTPELVEKVMDLHKTHKGQTPAEAELHYLENAKKLAMYGVDLHPAKDSEGVDIMLGVCASGLLVYRDRLRINRFAWPKILKISYKRHNFYIKIRPGDFEQFESTIGFKLANYRAAKKLWKVSVEHHTFFRLMSPEPVKKVGLIPHLGSRFRYSGRTHYETKKTPIDRQPPQFERSLSGRRLASRSMDALGGPKPVETYGSEPSKRHTMSYEPEMLPDDIEHIDRRPSPIKKQKEKLTRKTSAGTTSASSTSSLEGEYDADRGRKKPVGGIAVLPPGGLSKKKKDKQNENEKENHNDLNNSDLINDNARLDNIDDKSLSKKEMKKKDKETPEKTDKEKREKIKSPVVGGFLFSKKDKDKKQKKNKEPDESVEKIDAESNLSTLEKQGKEPEKRTTADTEKAQEPVAIPPQLPVYTKPYDYEETETSPTKKPYTPHGFSYEDRPASPGVQDKQSPTSASRMATGLAFNYAPGEEKKVAESAEKRKIKEADKQPPPLAAGWKTPGLNYVESAGMKEQQKSTAQPDVDPTTAFIAGEREHAVEDAASQAMTFPPVEPKPDYHILPLPDGSMVIAGVIHTKEGRPLDQSHLGPDGSRVMDGKVCGKDGKPLKKAELGPHGVYINNGVISKKDGKPHQQQVLGTDGNSIKNGLICSANGEVVKQSLLGPDHASVKEGKVLAKNGKPVPHCTLAADGSYVKEGLVFGPDAKPLTEGSYGIDNAYVVAGVVCNEEGKPLQQIALVPDDTFICDGLIHGADGRPLSTGKLGLDGHYVAEGKVYSKDGKPIKHESFSSDGSSAKDGVIYSKDGKFLTQGSLLPTGAHLKDGKVVGKDGKPVKHAYYKPDGSFVKDGVIHARDGRPLSQIPLIADGSSIQEGVLYDRDDKPLCQGLFKPDDLVIKEGLVYNADGTVLSNATLGPDGHLLKDGVVVGKDGKPLKQESFGSNGSCIKKGVVHAKNGKPLNQDSLVPEGATIRDGKVYGKDGKLLKFSFFKPDGSYVKDGLVYGGDNKPLNLNAALPTDCFIANGVIFDHSGQPLSRATFGSDGSYVAGGLIHGKDGRIVPQGVFGPDGNTVRNGLIIGRDGKPLTQDDKGPDNLAVSNGKIVDDAGNPRNLPSLVPEGCYIQDGLVYDKNGQLLKQGAFKLDGCYIRDGLVHGWGGQLLNAGSELPIGSYVENGRIYGRDKKPLNHAAFGTEGGYVENGLIHGKDKKPLGHGVFGKDGSYIQNGLLYGPHGKPLNKRQTVVTVTKVRYGLVCGDDGKPLRSGYFDDEGNVVRDGRIYDPTGERLNRNIYDGGFIKDGLIYGRNGKPLSQGVLPPESSFVKNGKVYDANDQLLTAEAFGPEGLRIVQGVVVDKTGKPVKQADFDGEGNVVKDGVIVCAANGKPLDKYFTTITIAMVRRGLVCDKDGRAIARAPFGNDGGYVRDGKIYDKHGKPYNQELFLEDGSYVKDGVILGNNGQPVESASLPKDLQESPSKSVTKLKRPPVPATIPTIVKTTTKQSVVKDQEGVTQNIQEKIEDLTPGGTGQVTVSTHVNKAEAPDDGRAPYMTATAVTTRTATMHEDLEKNQKTSQVEEKTVAHTTATSATRQEQRVVTQEVRTTSHVLSGEQLFSRRLSTSSSSSGDSGTPIDLDDDQQAFYNQYYQGDPAGVIATEKHVYTGEPDSNVTTTTTVPVVATETRKVALESEDGNYSATGEIVSTQTISSKTRTVETITYKTEKDGVVETRVEQKITIQSDGDPIDHDRALAEAIQEATAMNPDMTVEKIEIQQQTAQ</sequence>
<dbReference type="GO" id="GO:0005198">
    <property type="term" value="F:structural molecule activity"/>
    <property type="evidence" value="ECO:0007669"/>
    <property type="project" value="InterPro"/>
</dbReference>
<feature type="compositionally biased region" description="Low complexity" evidence="10">
    <location>
        <begin position="480"/>
        <end position="490"/>
    </location>
</feature>
<feature type="compositionally biased region" description="Low complexity" evidence="10">
    <location>
        <begin position="424"/>
        <end position="436"/>
    </location>
</feature>
<evidence type="ECO:0000313" key="12">
    <source>
        <dbReference type="Proteomes" id="UP000515204"/>
    </source>
</evidence>
<keyword evidence="5" id="KW-0597">Phosphoprotein</keyword>
<name>A0A6P3X197_DINQU</name>
<feature type="compositionally biased region" description="Polar residues" evidence="10">
    <location>
        <begin position="633"/>
        <end position="642"/>
    </location>
</feature>
<keyword evidence="12" id="KW-1185">Reference proteome</keyword>
<feature type="compositionally biased region" description="Basic and acidic residues" evidence="10">
    <location>
        <begin position="568"/>
        <end position="585"/>
    </location>
</feature>
<protein>
    <recommendedName>
        <fullName evidence="3">Moesin/ezrin/radixin homolog 1</fullName>
    </recommendedName>
</protein>
<dbReference type="InterPro" id="IPR019749">
    <property type="entry name" value="Band_41_domain"/>
</dbReference>
<feature type="compositionally biased region" description="Basic and acidic residues" evidence="10">
    <location>
        <begin position="469"/>
        <end position="479"/>
    </location>
</feature>
<keyword evidence="7" id="KW-0009">Actin-binding</keyword>
<dbReference type="InterPro" id="IPR018979">
    <property type="entry name" value="FERM_N"/>
</dbReference>
<dbReference type="GO" id="GO:0005912">
    <property type="term" value="C:adherens junction"/>
    <property type="evidence" value="ECO:0007669"/>
    <property type="project" value="UniProtKB-SubCell"/>
</dbReference>
<feature type="compositionally biased region" description="Basic and acidic residues" evidence="10">
    <location>
        <begin position="654"/>
        <end position="673"/>
    </location>
</feature>
<dbReference type="PROSITE" id="PS50057">
    <property type="entry name" value="FERM_3"/>
    <property type="match status" value="1"/>
</dbReference>
<dbReference type="PANTHER" id="PTHR23280:SF21">
    <property type="entry name" value="PROTEIN 4.1 HOMOLOG"/>
    <property type="match status" value="1"/>
</dbReference>
<dbReference type="SMART" id="SM01195">
    <property type="entry name" value="FA"/>
    <property type="match status" value="1"/>
</dbReference>
<dbReference type="InterPro" id="IPR000798">
    <property type="entry name" value="Ez/rad/moesin-like"/>
</dbReference>
<evidence type="ECO:0000256" key="10">
    <source>
        <dbReference type="SAM" id="MobiDB-lite"/>
    </source>
</evidence>
<accession>A0A6P3X197</accession>
<dbReference type="Pfam" id="PF09380">
    <property type="entry name" value="FERM_C"/>
    <property type="match status" value="1"/>
</dbReference>
<evidence type="ECO:0000256" key="5">
    <source>
        <dbReference type="ARBA" id="ARBA00022553"/>
    </source>
</evidence>
<dbReference type="CTD" id="37205"/>
<feature type="compositionally biased region" description="Polar residues" evidence="10">
    <location>
        <begin position="17"/>
        <end position="29"/>
    </location>
</feature>
<dbReference type="KEGG" id="dqu:106743073"/>
<dbReference type="SUPFAM" id="SSF54236">
    <property type="entry name" value="Ubiquitin-like"/>
    <property type="match status" value="1"/>
</dbReference>
<dbReference type="InterPro" id="IPR035963">
    <property type="entry name" value="FERM_2"/>
</dbReference>
<dbReference type="InterPro" id="IPR018980">
    <property type="entry name" value="FERM_PH-like_C"/>
</dbReference>
<feature type="compositionally biased region" description="Low complexity" evidence="10">
    <location>
        <begin position="1790"/>
        <end position="1805"/>
    </location>
</feature>
<dbReference type="InterPro" id="IPR000299">
    <property type="entry name" value="FERM_domain"/>
</dbReference>
<feature type="compositionally biased region" description="Basic residues" evidence="10">
    <location>
        <begin position="411"/>
        <end position="422"/>
    </location>
</feature>